<feature type="non-terminal residue" evidence="2">
    <location>
        <position position="1"/>
    </location>
</feature>
<evidence type="ECO:0000313" key="3">
    <source>
        <dbReference type="Proteomes" id="UP000198908"/>
    </source>
</evidence>
<dbReference type="PRINTS" id="PR00394">
    <property type="entry name" value="RHSPROTEIN"/>
</dbReference>
<protein>
    <submittedName>
        <fullName evidence="2">RHS repeat-associated core domain-containing protein</fullName>
    </submittedName>
</protein>
<evidence type="ECO:0000313" key="2">
    <source>
        <dbReference type="EMBL" id="SDE53881.1"/>
    </source>
</evidence>
<name>A0A1G7DQU3_9BURK</name>
<dbReference type="STRING" id="416944.SAMN05421548_1772"/>
<proteinExistence type="predicted"/>
<gene>
    <name evidence="2" type="ORF">SAMN05421548_1772</name>
</gene>
<dbReference type="InterPro" id="IPR050708">
    <property type="entry name" value="T6SS_VgrG/RHS"/>
</dbReference>
<dbReference type="Gene3D" id="2.180.10.10">
    <property type="entry name" value="RHS repeat-associated core"/>
    <property type="match status" value="1"/>
</dbReference>
<keyword evidence="3" id="KW-1185">Reference proteome</keyword>
<dbReference type="Proteomes" id="UP000198908">
    <property type="component" value="Unassembled WGS sequence"/>
</dbReference>
<evidence type="ECO:0000259" key="1">
    <source>
        <dbReference type="Pfam" id="PF03527"/>
    </source>
</evidence>
<dbReference type="RefSeq" id="WP_281247885.1">
    <property type="nucleotide sequence ID" value="NZ_FMYQ01000077.1"/>
</dbReference>
<sequence length="238" mass="26489">HPFRALAYYHCDQIGTPRELTDAAGEVAWNACYQAWGKAHEVISDAARKAGITNPLRFAGQYFDRETGLHYNRHRYYDPQSGRFISKDPIGLLGGLNAYSYAPSPVQWIDPLGLSGIGPKLPDNISQTFENGAYSNRQLSKNETLYKYHGANNRTGRKCAWLTNKKYSSEEELRSDLAIRRDWGVNITKVSKFDVPQGTWLSEGAAAAQGAGYPGGGYQAVVTNVPKVWVTQTKDVPW</sequence>
<accession>A0A1G7DQU3</accession>
<reference evidence="3" key="1">
    <citation type="submission" date="2016-09" db="EMBL/GenBank/DDBJ databases">
        <authorList>
            <person name="Varghese N."/>
            <person name="Submissions S."/>
        </authorList>
    </citation>
    <scope>NUCLEOTIDE SEQUENCE [LARGE SCALE GENOMIC DNA]</scope>
    <source>
        <strain evidence="3">TNe-862</strain>
    </source>
</reference>
<dbReference type="PANTHER" id="PTHR32305:SF15">
    <property type="entry name" value="PROTEIN RHSA-RELATED"/>
    <property type="match status" value="1"/>
</dbReference>
<dbReference type="InterPro" id="IPR022385">
    <property type="entry name" value="Rhs_assc_core"/>
</dbReference>
<dbReference type="AlphaFoldDB" id="A0A1G7DQU3"/>
<organism evidence="2 3">
    <name type="scientific">Paraburkholderia lycopersici</name>
    <dbReference type="NCBI Taxonomy" id="416944"/>
    <lineage>
        <taxon>Bacteria</taxon>
        <taxon>Pseudomonadati</taxon>
        <taxon>Pseudomonadota</taxon>
        <taxon>Betaproteobacteria</taxon>
        <taxon>Burkholderiales</taxon>
        <taxon>Burkholderiaceae</taxon>
        <taxon>Paraburkholderia</taxon>
    </lineage>
</organism>
<dbReference type="EMBL" id="FMYQ01000077">
    <property type="protein sequence ID" value="SDE53881.1"/>
    <property type="molecule type" value="Genomic_DNA"/>
</dbReference>
<feature type="domain" description="RHS protein conserved region" evidence="1">
    <location>
        <begin position="7"/>
        <end position="41"/>
    </location>
</feature>
<dbReference type="PANTHER" id="PTHR32305">
    <property type="match status" value="1"/>
</dbReference>
<dbReference type="InterPro" id="IPR001826">
    <property type="entry name" value="RHS"/>
</dbReference>
<dbReference type="Pfam" id="PF03527">
    <property type="entry name" value="RHS"/>
    <property type="match status" value="1"/>
</dbReference>
<dbReference type="NCBIfam" id="TIGR03696">
    <property type="entry name" value="Rhs_assc_core"/>
    <property type="match status" value="1"/>
</dbReference>